<keyword evidence="1" id="KW-0378">Hydrolase</keyword>
<dbReference type="InterPro" id="IPR000073">
    <property type="entry name" value="AB_hydrolase_1"/>
</dbReference>
<evidence type="ECO:0000313" key="6">
    <source>
        <dbReference type="Proteomes" id="UP000091967"/>
    </source>
</evidence>
<evidence type="ECO:0000256" key="1">
    <source>
        <dbReference type="ARBA" id="ARBA00022801"/>
    </source>
</evidence>
<dbReference type="Pfam" id="PF00561">
    <property type="entry name" value="Abhydrolase_1"/>
    <property type="match status" value="1"/>
</dbReference>
<comment type="similarity">
    <text evidence="2">Belongs to the AB hydrolase superfamily. Epoxide hydrolase family.</text>
</comment>
<dbReference type="OMA" id="ENCAFGG"/>
<comment type="caution">
    <text evidence="4">The sequence shown here is derived from an EMBL/GenBank/DDBJ whole genome shotgun (WGS) entry which is preliminary data.</text>
</comment>
<evidence type="ECO:0000259" key="3">
    <source>
        <dbReference type="Pfam" id="PF00561"/>
    </source>
</evidence>
<dbReference type="AlphaFoldDB" id="A0A1B8A9J8"/>
<dbReference type="PANTHER" id="PTHR43329">
    <property type="entry name" value="EPOXIDE HYDROLASE"/>
    <property type="match status" value="1"/>
</dbReference>
<sequence>MADKLGIHDPRVTWHTATVRHKSYHYMRADPENEPLATIFLLHGFPDLAFGWRYQIPCLQSQGYQVIAPDMLDFGRTNVSCQLSLYGLRNIAEDVRDLADLVAKDKNIILGGHDWGAAVVWRTALWFPDLVQGIFSVGTPFIPPSQIYRSLDDVAQSEDMKNLRYQLQFRGTQIDEEITEETKVRQFLNAMFGGTGPHDEVGFDASTGIIFHNLSKLNRSHLLSDAELEYYVSRYFQNGKSKVEGPLRWYRTQAQNYLDELRLLLKPVKFSMPALFLAATHDETLPTNLTEEMDRYFESLTCKEIDGSRWILWESPAVVNEQILTWLKMMVV</sequence>
<evidence type="ECO:0000256" key="2">
    <source>
        <dbReference type="ARBA" id="ARBA00038334"/>
    </source>
</evidence>
<dbReference type="Gene3D" id="3.40.50.1820">
    <property type="entry name" value="alpha/beta hydrolase"/>
    <property type="match status" value="1"/>
</dbReference>
<dbReference type="EMBL" id="LYXU01000042">
    <property type="protein sequence ID" value="OBS17153.1"/>
    <property type="molecule type" value="Genomic_DNA"/>
</dbReference>
<dbReference type="STRING" id="36050.A0A1B8A9J8"/>
<dbReference type="EMBL" id="LYXU01000043">
    <property type="protein sequence ID" value="OBS17139.1"/>
    <property type="molecule type" value="Genomic_DNA"/>
</dbReference>
<keyword evidence="6" id="KW-1185">Reference proteome</keyword>
<accession>A0A1B8A9J8</accession>
<dbReference type="SUPFAM" id="SSF53474">
    <property type="entry name" value="alpha/beta-Hydrolases"/>
    <property type="match status" value="1"/>
</dbReference>
<protein>
    <recommendedName>
        <fullName evidence="3">AB hydrolase-1 domain-containing protein</fullName>
    </recommendedName>
</protein>
<evidence type="ECO:0000313" key="4">
    <source>
        <dbReference type="EMBL" id="OBS17139.1"/>
    </source>
</evidence>
<proteinExistence type="inferred from homology"/>
<dbReference type="PRINTS" id="PR00412">
    <property type="entry name" value="EPOXHYDRLASE"/>
</dbReference>
<feature type="domain" description="AB hydrolase-1" evidence="3">
    <location>
        <begin position="38"/>
        <end position="316"/>
    </location>
</feature>
<dbReference type="Proteomes" id="UP000091967">
    <property type="component" value="Unassembled WGS sequence"/>
</dbReference>
<name>A0A1B8A9J8_FUSPO</name>
<dbReference type="InterPro" id="IPR029058">
    <property type="entry name" value="AB_hydrolase_fold"/>
</dbReference>
<organism evidence="4 6">
    <name type="scientific">Fusarium poae</name>
    <dbReference type="NCBI Taxonomy" id="36050"/>
    <lineage>
        <taxon>Eukaryota</taxon>
        <taxon>Fungi</taxon>
        <taxon>Dikarya</taxon>
        <taxon>Ascomycota</taxon>
        <taxon>Pezizomycotina</taxon>
        <taxon>Sordariomycetes</taxon>
        <taxon>Hypocreomycetidae</taxon>
        <taxon>Hypocreales</taxon>
        <taxon>Nectriaceae</taxon>
        <taxon>Fusarium</taxon>
    </lineage>
</organism>
<dbReference type="GO" id="GO:0016787">
    <property type="term" value="F:hydrolase activity"/>
    <property type="evidence" value="ECO:0007669"/>
    <property type="project" value="UniProtKB-KW"/>
</dbReference>
<reference evidence="4 6" key="1">
    <citation type="submission" date="2016-06" db="EMBL/GenBank/DDBJ databases">
        <title>Living apart together: crosstalk between the core and supernumerary genomes in a fungal plant pathogen.</title>
        <authorList>
            <person name="Vanheule A."/>
            <person name="Audenaert K."/>
            <person name="Warris S."/>
            <person name="Van De Geest H."/>
            <person name="Schijlen E."/>
            <person name="Hofte M."/>
            <person name="De Saeger S."/>
            <person name="Haesaert G."/>
            <person name="Waalwijk C."/>
            <person name="Van Der Lee T."/>
        </authorList>
    </citation>
    <scope>NUCLEOTIDE SEQUENCE [LARGE SCALE GENOMIC DNA]</scope>
    <source>
        <strain evidence="4 6">2516</strain>
    </source>
</reference>
<evidence type="ECO:0000313" key="5">
    <source>
        <dbReference type="EMBL" id="OBS17153.1"/>
    </source>
</evidence>
<gene>
    <name evidence="5" type="ORF">FPOA_12330</name>
    <name evidence="4" type="ORF">FPOA_12335</name>
</gene>
<dbReference type="InterPro" id="IPR000639">
    <property type="entry name" value="Epox_hydrolase-like"/>
</dbReference>